<feature type="compositionally biased region" description="Basic and acidic residues" evidence="1">
    <location>
        <begin position="18"/>
        <end position="36"/>
    </location>
</feature>
<sequence length="78" mass="9003">MIINLSRQTSFGSIWKQNKLDPHQRHKDERCSDNRHVGVGLRLVSDPQFGDKNTNNVEQKEQIDLGEPTVTRDEETSK</sequence>
<protein>
    <submittedName>
        <fullName evidence="2">Uncharacterized protein</fullName>
    </submittedName>
</protein>
<dbReference type="AlphaFoldDB" id="A0A401PTA8"/>
<feature type="compositionally biased region" description="Polar residues" evidence="1">
    <location>
        <begin position="1"/>
        <end position="16"/>
    </location>
</feature>
<organism evidence="2 3">
    <name type="scientific">Scyliorhinus torazame</name>
    <name type="common">Cloudy catshark</name>
    <name type="synonym">Catulus torazame</name>
    <dbReference type="NCBI Taxonomy" id="75743"/>
    <lineage>
        <taxon>Eukaryota</taxon>
        <taxon>Metazoa</taxon>
        <taxon>Chordata</taxon>
        <taxon>Craniata</taxon>
        <taxon>Vertebrata</taxon>
        <taxon>Chondrichthyes</taxon>
        <taxon>Elasmobranchii</taxon>
        <taxon>Galeomorphii</taxon>
        <taxon>Galeoidea</taxon>
        <taxon>Carcharhiniformes</taxon>
        <taxon>Scyliorhinidae</taxon>
        <taxon>Scyliorhinus</taxon>
    </lineage>
</organism>
<dbReference type="EMBL" id="BFAA01015263">
    <property type="protein sequence ID" value="GCB76370.1"/>
    <property type="molecule type" value="Genomic_DNA"/>
</dbReference>
<evidence type="ECO:0000256" key="1">
    <source>
        <dbReference type="SAM" id="MobiDB-lite"/>
    </source>
</evidence>
<comment type="caution">
    <text evidence="2">The sequence shown here is derived from an EMBL/GenBank/DDBJ whole genome shotgun (WGS) entry which is preliminary data.</text>
</comment>
<evidence type="ECO:0000313" key="2">
    <source>
        <dbReference type="EMBL" id="GCB76370.1"/>
    </source>
</evidence>
<gene>
    <name evidence="2" type="ORF">scyTo_0019880</name>
</gene>
<dbReference type="Proteomes" id="UP000288216">
    <property type="component" value="Unassembled WGS sequence"/>
</dbReference>
<name>A0A401PTA8_SCYTO</name>
<evidence type="ECO:0000313" key="3">
    <source>
        <dbReference type="Proteomes" id="UP000288216"/>
    </source>
</evidence>
<keyword evidence="3" id="KW-1185">Reference proteome</keyword>
<reference evidence="2 3" key="1">
    <citation type="journal article" date="2018" name="Nat. Ecol. Evol.">
        <title>Shark genomes provide insights into elasmobranch evolution and the origin of vertebrates.</title>
        <authorList>
            <person name="Hara Y"/>
            <person name="Yamaguchi K"/>
            <person name="Onimaru K"/>
            <person name="Kadota M"/>
            <person name="Koyanagi M"/>
            <person name="Keeley SD"/>
            <person name="Tatsumi K"/>
            <person name="Tanaka K"/>
            <person name="Motone F"/>
            <person name="Kageyama Y"/>
            <person name="Nozu R"/>
            <person name="Adachi N"/>
            <person name="Nishimura O"/>
            <person name="Nakagawa R"/>
            <person name="Tanegashima C"/>
            <person name="Kiyatake I"/>
            <person name="Matsumoto R"/>
            <person name="Murakumo K"/>
            <person name="Nishida K"/>
            <person name="Terakita A"/>
            <person name="Kuratani S"/>
            <person name="Sato K"/>
            <person name="Hyodo S Kuraku.S."/>
        </authorList>
    </citation>
    <scope>NUCLEOTIDE SEQUENCE [LARGE SCALE GENOMIC DNA]</scope>
</reference>
<proteinExistence type="predicted"/>
<feature type="region of interest" description="Disordered" evidence="1">
    <location>
        <begin position="1"/>
        <end position="78"/>
    </location>
</feature>
<accession>A0A401PTA8</accession>